<evidence type="ECO:0000313" key="7">
    <source>
        <dbReference type="Proteomes" id="UP000199318"/>
    </source>
</evidence>
<dbReference type="InterPro" id="IPR009057">
    <property type="entry name" value="Homeodomain-like_sf"/>
</dbReference>
<reference evidence="7" key="1">
    <citation type="submission" date="2016-10" db="EMBL/GenBank/DDBJ databases">
        <authorList>
            <person name="de Groot N.N."/>
        </authorList>
    </citation>
    <scope>NUCLEOTIDE SEQUENCE [LARGE SCALE GENOMIC DNA]</scope>
    <source>
        <strain evidence="7">10nlg</strain>
    </source>
</reference>
<dbReference type="PANTHER" id="PTHR30514">
    <property type="entry name" value="GLUCOKINASE"/>
    <property type="match status" value="1"/>
</dbReference>
<dbReference type="STRING" id="1464123.SAMN05444126_11154"/>
<dbReference type="PROSITE" id="PS51464">
    <property type="entry name" value="SIS"/>
    <property type="match status" value="1"/>
</dbReference>
<evidence type="ECO:0000256" key="3">
    <source>
        <dbReference type="ARBA" id="ARBA00023163"/>
    </source>
</evidence>
<name>A0A1H9TW77_9BACI</name>
<dbReference type="PROSITE" id="PS51071">
    <property type="entry name" value="HTH_RPIR"/>
    <property type="match status" value="1"/>
</dbReference>
<dbReference type="EMBL" id="FOGV01000011">
    <property type="protein sequence ID" value="SES01167.1"/>
    <property type="molecule type" value="Genomic_DNA"/>
</dbReference>
<accession>A0A1H9TW77</accession>
<dbReference type="InterPro" id="IPR000281">
    <property type="entry name" value="HTH_RpiR"/>
</dbReference>
<keyword evidence="2 6" id="KW-0238">DNA-binding</keyword>
<protein>
    <submittedName>
        <fullName evidence="6">DNA-binding transcriptional regulator, MurR/RpiR family, contains HTH and SIS domains</fullName>
    </submittedName>
</protein>
<comment type="caution">
    <text evidence="6">The sequence shown here is derived from an EMBL/GenBank/DDBJ whole genome shotgun (WGS) entry which is preliminary data.</text>
</comment>
<dbReference type="InterPro" id="IPR035472">
    <property type="entry name" value="RpiR-like_SIS"/>
</dbReference>
<dbReference type="Pfam" id="PF01418">
    <property type="entry name" value="HTH_6"/>
    <property type="match status" value="1"/>
</dbReference>
<dbReference type="SUPFAM" id="SSF53697">
    <property type="entry name" value="SIS domain"/>
    <property type="match status" value="1"/>
</dbReference>
<dbReference type="RefSeq" id="WP_093072853.1">
    <property type="nucleotide sequence ID" value="NZ_FOGV01000011.1"/>
</dbReference>
<keyword evidence="7" id="KW-1185">Reference proteome</keyword>
<dbReference type="CDD" id="cd05013">
    <property type="entry name" value="SIS_RpiR"/>
    <property type="match status" value="1"/>
</dbReference>
<dbReference type="InterPro" id="IPR036388">
    <property type="entry name" value="WH-like_DNA-bd_sf"/>
</dbReference>
<dbReference type="InterPro" id="IPR001347">
    <property type="entry name" value="SIS_dom"/>
</dbReference>
<feature type="domain" description="SIS" evidence="5">
    <location>
        <begin position="126"/>
        <end position="266"/>
    </location>
</feature>
<keyword evidence="1" id="KW-0805">Transcription regulation</keyword>
<dbReference type="InterPro" id="IPR047640">
    <property type="entry name" value="RpiR-like"/>
</dbReference>
<dbReference type="Gene3D" id="3.40.50.10490">
    <property type="entry name" value="Glucose-6-phosphate isomerase like protein, domain 1"/>
    <property type="match status" value="1"/>
</dbReference>
<evidence type="ECO:0000259" key="4">
    <source>
        <dbReference type="PROSITE" id="PS51071"/>
    </source>
</evidence>
<organism evidence="6 7">
    <name type="scientific">Salisediminibacterium halotolerans</name>
    <dbReference type="NCBI Taxonomy" id="517425"/>
    <lineage>
        <taxon>Bacteria</taxon>
        <taxon>Bacillati</taxon>
        <taxon>Bacillota</taxon>
        <taxon>Bacilli</taxon>
        <taxon>Bacillales</taxon>
        <taxon>Bacillaceae</taxon>
        <taxon>Salisediminibacterium</taxon>
    </lineage>
</organism>
<dbReference type="GO" id="GO:0003700">
    <property type="term" value="F:DNA-binding transcription factor activity"/>
    <property type="evidence" value="ECO:0007669"/>
    <property type="project" value="InterPro"/>
</dbReference>
<dbReference type="Gene3D" id="1.10.10.10">
    <property type="entry name" value="Winged helix-like DNA-binding domain superfamily/Winged helix DNA-binding domain"/>
    <property type="match status" value="1"/>
</dbReference>
<dbReference type="GO" id="GO:0097367">
    <property type="term" value="F:carbohydrate derivative binding"/>
    <property type="evidence" value="ECO:0007669"/>
    <property type="project" value="InterPro"/>
</dbReference>
<evidence type="ECO:0000259" key="5">
    <source>
        <dbReference type="PROSITE" id="PS51464"/>
    </source>
</evidence>
<dbReference type="GO" id="GO:0003677">
    <property type="term" value="F:DNA binding"/>
    <property type="evidence" value="ECO:0007669"/>
    <property type="project" value="UniProtKB-KW"/>
</dbReference>
<evidence type="ECO:0000313" key="6">
    <source>
        <dbReference type="EMBL" id="SES01167.1"/>
    </source>
</evidence>
<proteinExistence type="predicted"/>
<dbReference type="GO" id="GO:1901135">
    <property type="term" value="P:carbohydrate derivative metabolic process"/>
    <property type="evidence" value="ECO:0007669"/>
    <property type="project" value="InterPro"/>
</dbReference>
<dbReference type="SUPFAM" id="SSF46689">
    <property type="entry name" value="Homeodomain-like"/>
    <property type="match status" value="1"/>
</dbReference>
<dbReference type="InterPro" id="IPR046348">
    <property type="entry name" value="SIS_dom_sf"/>
</dbReference>
<dbReference type="OrthoDB" id="370421at2"/>
<dbReference type="AlphaFoldDB" id="A0A1H9TW77"/>
<keyword evidence="3" id="KW-0804">Transcription</keyword>
<gene>
    <name evidence="6" type="ORF">SAMN05444126_11154</name>
</gene>
<evidence type="ECO:0000256" key="1">
    <source>
        <dbReference type="ARBA" id="ARBA00023015"/>
    </source>
</evidence>
<evidence type="ECO:0000256" key="2">
    <source>
        <dbReference type="ARBA" id="ARBA00023125"/>
    </source>
</evidence>
<feature type="domain" description="HTH rpiR-type" evidence="4">
    <location>
        <begin position="4"/>
        <end position="80"/>
    </location>
</feature>
<dbReference type="Proteomes" id="UP000199318">
    <property type="component" value="Unassembled WGS sequence"/>
</dbReference>
<dbReference type="Pfam" id="PF01380">
    <property type="entry name" value="SIS"/>
    <property type="match status" value="1"/>
</dbReference>
<dbReference type="PANTHER" id="PTHR30514:SF1">
    <property type="entry name" value="HTH-TYPE TRANSCRIPTIONAL REGULATOR HEXR-RELATED"/>
    <property type="match status" value="1"/>
</dbReference>
<sequence>MAKTMLLTRMEEQYNQFTSAEKKVADYVLEQPEFISTMTTKDLAARANASQASIVRFCKRLGIESFPKLKLTLAQELTQKDTYINSASLLEWDDSSYMLFQKVSSLNEMTLNMGAKTLNSKVFEAAAASLAEAEKVVFFGVGGSYTSCIDGQYKFMRLGYNSLASADFHQVIPFLTMMRPGDAVVCVSNSGKTKEVVELAEYAKKQGVQIIALTAGGTSKLQKLADYTLLLPNVEVEQRIGSIASRTSQLNMIDALYVSIFHQIGDNLLSSFNEARGIARGERNPE</sequence>